<proteinExistence type="predicted"/>
<comment type="caution">
    <text evidence="2">The sequence shown here is derived from an EMBL/GenBank/DDBJ whole genome shotgun (WGS) entry which is preliminary data.</text>
</comment>
<accession>A0AAD7D000</accession>
<gene>
    <name evidence="2" type="ORF">B0H17DRAFT_1208756</name>
</gene>
<evidence type="ECO:0000313" key="3">
    <source>
        <dbReference type="Proteomes" id="UP001221757"/>
    </source>
</evidence>
<feature type="region of interest" description="Disordered" evidence="1">
    <location>
        <begin position="150"/>
        <end position="170"/>
    </location>
</feature>
<keyword evidence="3" id="KW-1185">Reference proteome</keyword>
<dbReference type="Proteomes" id="UP001221757">
    <property type="component" value="Unassembled WGS sequence"/>
</dbReference>
<sequence length="224" mass="24540">MRRIVHRAPRSYYDSQQRKQLCPWKVGNMTWAASGIFTKGCTSSSISNCYGMYLTSNASAMLDTDHLDSPRQRNEWHFPAVASGQAFSYSWKQYLDQTSSSTHFFHLMQVFGDTEGGPLVALDALGNNLQIVDFITPSCGSASCPFTRSPTTSANTRPIPSREGKFGPSGSLKYSVSGPNGKILSYSRTGGLGAAGGYIKFGTYRLTFTPMTAVNTMVGDWQTY</sequence>
<evidence type="ECO:0000313" key="2">
    <source>
        <dbReference type="EMBL" id="KAJ7672089.1"/>
    </source>
</evidence>
<evidence type="ECO:0000256" key="1">
    <source>
        <dbReference type="SAM" id="MobiDB-lite"/>
    </source>
</evidence>
<dbReference type="AlphaFoldDB" id="A0AAD7D000"/>
<protein>
    <submittedName>
        <fullName evidence="2">Uncharacterized protein</fullName>
    </submittedName>
</protein>
<reference evidence="2" key="1">
    <citation type="submission" date="2023-03" db="EMBL/GenBank/DDBJ databases">
        <title>Massive genome expansion in bonnet fungi (Mycena s.s.) driven by repeated elements and novel gene families across ecological guilds.</title>
        <authorList>
            <consortium name="Lawrence Berkeley National Laboratory"/>
            <person name="Harder C.B."/>
            <person name="Miyauchi S."/>
            <person name="Viragh M."/>
            <person name="Kuo A."/>
            <person name="Thoen E."/>
            <person name="Andreopoulos B."/>
            <person name="Lu D."/>
            <person name="Skrede I."/>
            <person name="Drula E."/>
            <person name="Henrissat B."/>
            <person name="Morin E."/>
            <person name="Kohler A."/>
            <person name="Barry K."/>
            <person name="LaButti K."/>
            <person name="Morin E."/>
            <person name="Salamov A."/>
            <person name="Lipzen A."/>
            <person name="Mereny Z."/>
            <person name="Hegedus B."/>
            <person name="Baldrian P."/>
            <person name="Stursova M."/>
            <person name="Weitz H."/>
            <person name="Taylor A."/>
            <person name="Grigoriev I.V."/>
            <person name="Nagy L.G."/>
            <person name="Martin F."/>
            <person name="Kauserud H."/>
        </authorList>
    </citation>
    <scope>NUCLEOTIDE SEQUENCE</scope>
    <source>
        <strain evidence="2">CBHHK067</strain>
    </source>
</reference>
<organism evidence="2 3">
    <name type="scientific">Mycena rosella</name>
    <name type="common">Pink bonnet</name>
    <name type="synonym">Agaricus rosellus</name>
    <dbReference type="NCBI Taxonomy" id="1033263"/>
    <lineage>
        <taxon>Eukaryota</taxon>
        <taxon>Fungi</taxon>
        <taxon>Dikarya</taxon>
        <taxon>Basidiomycota</taxon>
        <taxon>Agaricomycotina</taxon>
        <taxon>Agaricomycetes</taxon>
        <taxon>Agaricomycetidae</taxon>
        <taxon>Agaricales</taxon>
        <taxon>Marasmiineae</taxon>
        <taxon>Mycenaceae</taxon>
        <taxon>Mycena</taxon>
    </lineage>
</organism>
<dbReference type="EMBL" id="JARKIE010000168">
    <property type="protein sequence ID" value="KAJ7672089.1"/>
    <property type="molecule type" value="Genomic_DNA"/>
</dbReference>
<name>A0AAD7D000_MYCRO</name>